<evidence type="ECO:0000313" key="4">
    <source>
        <dbReference type="EMBL" id="AWY98040.1"/>
    </source>
</evidence>
<dbReference type="Gene3D" id="3.40.50.360">
    <property type="match status" value="1"/>
</dbReference>
<name>A0A2Z4UAH2_9FIRM</name>
<dbReference type="PANTHER" id="PTHR43278:SF4">
    <property type="entry name" value="NAD(P)H-DEPENDENT FMN-CONTAINING OXIDOREDUCTASE YWQN-RELATED"/>
    <property type="match status" value="1"/>
</dbReference>
<reference evidence="5" key="1">
    <citation type="submission" date="2018-06" db="EMBL/GenBank/DDBJ databases">
        <title>Description of Blautia argi sp. nov., a new anaerobic isolated from dog feces.</title>
        <authorList>
            <person name="Chang Y.-H."/>
            <person name="Paek J."/>
            <person name="Shin Y."/>
        </authorList>
    </citation>
    <scope>NUCLEOTIDE SEQUENCE [LARGE SCALE GENOMIC DNA]</scope>
    <source>
        <strain evidence="5">KCTC 15426</strain>
    </source>
</reference>
<dbReference type="SUPFAM" id="SSF52218">
    <property type="entry name" value="Flavoproteins"/>
    <property type="match status" value="1"/>
</dbReference>
<dbReference type="InterPro" id="IPR029039">
    <property type="entry name" value="Flavoprotein-like_sf"/>
</dbReference>
<dbReference type="GO" id="GO:0016491">
    <property type="term" value="F:oxidoreductase activity"/>
    <property type="evidence" value="ECO:0007669"/>
    <property type="project" value="InterPro"/>
</dbReference>
<dbReference type="PANTHER" id="PTHR43278">
    <property type="entry name" value="NAD(P)H-DEPENDENT FMN-CONTAINING OXIDOREDUCTASE YWQN-RELATED"/>
    <property type="match status" value="1"/>
</dbReference>
<evidence type="ECO:0000259" key="3">
    <source>
        <dbReference type="Pfam" id="PF03358"/>
    </source>
</evidence>
<dbReference type="OrthoDB" id="1767356at2"/>
<sequence length="243" mass="27967">MRIFVYASSMRGEYSKSLKIIKDLIVRLEGLCSVEGCYISTPEKDLIEPCSGCMSCLNTGKCVKDKLDHMETLKEEMMASDLIILASPVYLHNVNGPMKNFLDRLNPWCYTMPLLGKIALPVTVSNTNGNYQVDIYLSKILSIFGAGVLGTLSIKNNLMSKKEKDEAIELLCKYIKEYESGQREFFVSEYQLEYYEQMKRMLNNIEKESRLYQIWKKEGMLSASDFQILFSAKRKEKNENEKC</sequence>
<proteinExistence type="predicted"/>
<dbReference type="KEGG" id="blau:DQQ01_07665"/>
<evidence type="ECO:0000313" key="5">
    <source>
        <dbReference type="Proteomes" id="UP000250003"/>
    </source>
</evidence>
<evidence type="ECO:0000256" key="2">
    <source>
        <dbReference type="ARBA" id="ARBA00022643"/>
    </source>
</evidence>
<keyword evidence="1" id="KW-0285">Flavoprotein</keyword>
<dbReference type="EMBL" id="CP030280">
    <property type="protein sequence ID" value="AWY98040.1"/>
    <property type="molecule type" value="Genomic_DNA"/>
</dbReference>
<organism evidence="4 5">
    <name type="scientific">Blautia argi</name>
    <dbReference type="NCBI Taxonomy" id="1912897"/>
    <lineage>
        <taxon>Bacteria</taxon>
        <taxon>Bacillati</taxon>
        <taxon>Bacillota</taxon>
        <taxon>Clostridia</taxon>
        <taxon>Lachnospirales</taxon>
        <taxon>Lachnospiraceae</taxon>
        <taxon>Blautia</taxon>
    </lineage>
</organism>
<dbReference type="AlphaFoldDB" id="A0A2Z4UAH2"/>
<dbReference type="RefSeq" id="WP_111919536.1">
    <property type="nucleotide sequence ID" value="NZ_CP030280.1"/>
</dbReference>
<keyword evidence="5" id="KW-1185">Reference proteome</keyword>
<evidence type="ECO:0000256" key="1">
    <source>
        <dbReference type="ARBA" id="ARBA00022630"/>
    </source>
</evidence>
<feature type="domain" description="NADPH-dependent FMN reductase-like" evidence="3">
    <location>
        <begin position="33"/>
        <end position="151"/>
    </location>
</feature>
<dbReference type="InterPro" id="IPR005025">
    <property type="entry name" value="FMN_Rdtase-like_dom"/>
</dbReference>
<accession>A0A2Z4UAH2</accession>
<dbReference type="Proteomes" id="UP000250003">
    <property type="component" value="Chromosome"/>
</dbReference>
<gene>
    <name evidence="4" type="ORF">DQQ01_07665</name>
</gene>
<keyword evidence="2" id="KW-0288">FMN</keyword>
<protein>
    <recommendedName>
        <fullName evidence="3">NADPH-dependent FMN reductase-like domain-containing protein</fullName>
    </recommendedName>
</protein>
<dbReference type="InterPro" id="IPR051796">
    <property type="entry name" value="ISF_SsuE-like"/>
</dbReference>
<dbReference type="Pfam" id="PF03358">
    <property type="entry name" value="FMN_red"/>
    <property type="match status" value="1"/>
</dbReference>